<dbReference type="AlphaFoldDB" id="A0A2U1KDV2"/>
<reference evidence="1 2" key="1">
    <citation type="journal article" date="2018" name="Mol. Plant">
        <title>The genome of Artemisia annua provides insight into the evolution of Asteraceae family and artemisinin biosynthesis.</title>
        <authorList>
            <person name="Shen Q."/>
            <person name="Zhang L."/>
            <person name="Liao Z."/>
            <person name="Wang S."/>
            <person name="Yan T."/>
            <person name="Shi P."/>
            <person name="Liu M."/>
            <person name="Fu X."/>
            <person name="Pan Q."/>
            <person name="Wang Y."/>
            <person name="Lv Z."/>
            <person name="Lu X."/>
            <person name="Zhang F."/>
            <person name="Jiang W."/>
            <person name="Ma Y."/>
            <person name="Chen M."/>
            <person name="Hao X."/>
            <person name="Li L."/>
            <person name="Tang Y."/>
            <person name="Lv G."/>
            <person name="Zhou Y."/>
            <person name="Sun X."/>
            <person name="Brodelius P.E."/>
            <person name="Rose J.K.C."/>
            <person name="Tang K."/>
        </authorList>
    </citation>
    <scope>NUCLEOTIDE SEQUENCE [LARGE SCALE GENOMIC DNA]</scope>
    <source>
        <strain evidence="2">cv. Huhao1</strain>
        <tissue evidence="1">Leaf</tissue>
    </source>
</reference>
<protein>
    <submittedName>
        <fullName evidence="1">Uncharacterized protein</fullName>
    </submittedName>
</protein>
<evidence type="ECO:0000313" key="1">
    <source>
        <dbReference type="EMBL" id="PWA34935.1"/>
    </source>
</evidence>
<dbReference type="OrthoDB" id="2335225at2759"/>
<dbReference type="EMBL" id="PKPP01021101">
    <property type="protein sequence ID" value="PWA34935.1"/>
    <property type="molecule type" value="Genomic_DNA"/>
</dbReference>
<accession>A0A2U1KDV2</accession>
<gene>
    <name evidence="1" type="ORF">CTI12_AA614290</name>
</gene>
<sequence>MAPKYPKLLQVRQQIGDRRVERVLEAVFGREKHAYRCDEKDYNDRIEEVKSRIEHRHGIIRELKKFGVHPFLDDYVEELKAAERFDLNEIGWLIQSSYTAALRVGENSKIIKKVRKLN</sequence>
<organism evidence="1 2">
    <name type="scientific">Artemisia annua</name>
    <name type="common">Sweet wormwood</name>
    <dbReference type="NCBI Taxonomy" id="35608"/>
    <lineage>
        <taxon>Eukaryota</taxon>
        <taxon>Viridiplantae</taxon>
        <taxon>Streptophyta</taxon>
        <taxon>Embryophyta</taxon>
        <taxon>Tracheophyta</taxon>
        <taxon>Spermatophyta</taxon>
        <taxon>Magnoliopsida</taxon>
        <taxon>eudicotyledons</taxon>
        <taxon>Gunneridae</taxon>
        <taxon>Pentapetalae</taxon>
        <taxon>asterids</taxon>
        <taxon>campanulids</taxon>
        <taxon>Asterales</taxon>
        <taxon>Asteraceae</taxon>
        <taxon>Asteroideae</taxon>
        <taxon>Anthemideae</taxon>
        <taxon>Artemisiinae</taxon>
        <taxon>Artemisia</taxon>
    </lineage>
</organism>
<proteinExistence type="predicted"/>
<name>A0A2U1KDV2_ARTAN</name>
<evidence type="ECO:0000313" key="2">
    <source>
        <dbReference type="Proteomes" id="UP000245207"/>
    </source>
</evidence>
<comment type="caution">
    <text evidence="1">The sequence shown here is derived from an EMBL/GenBank/DDBJ whole genome shotgun (WGS) entry which is preliminary data.</text>
</comment>
<keyword evidence="2" id="KW-1185">Reference proteome</keyword>
<dbReference type="Proteomes" id="UP000245207">
    <property type="component" value="Unassembled WGS sequence"/>
</dbReference>